<proteinExistence type="predicted"/>
<dbReference type="EMBL" id="KZ825124">
    <property type="protein sequence ID" value="PYI20623.1"/>
    <property type="molecule type" value="Genomic_DNA"/>
</dbReference>
<keyword evidence="1" id="KW-0812">Transmembrane</keyword>
<keyword evidence="3" id="KW-1185">Reference proteome</keyword>
<protein>
    <recommendedName>
        <fullName evidence="4">Transmembrane protein</fullName>
    </recommendedName>
</protein>
<feature type="transmembrane region" description="Helical" evidence="1">
    <location>
        <begin position="47"/>
        <end position="67"/>
    </location>
</feature>
<gene>
    <name evidence="2" type="ORF">BO99DRAFT_109238</name>
</gene>
<organism evidence="2 3">
    <name type="scientific">Aspergillus violaceofuscus (strain CBS 115571)</name>
    <dbReference type="NCBI Taxonomy" id="1450538"/>
    <lineage>
        <taxon>Eukaryota</taxon>
        <taxon>Fungi</taxon>
        <taxon>Dikarya</taxon>
        <taxon>Ascomycota</taxon>
        <taxon>Pezizomycotina</taxon>
        <taxon>Eurotiomycetes</taxon>
        <taxon>Eurotiomycetidae</taxon>
        <taxon>Eurotiales</taxon>
        <taxon>Aspergillaceae</taxon>
        <taxon>Aspergillus</taxon>
    </lineage>
</organism>
<reference evidence="2 3" key="1">
    <citation type="submission" date="2018-02" db="EMBL/GenBank/DDBJ databases">
        <title>The genomes of Aspergillus section Nigri reveals drivers in fungal speciation.</title>
        <authorList>
            <consortium name="DOE Joint Genome Institute"/>
            <person name="Vesth T.C."/>
            <person name="Nybo J."/>
            <person name="Theobald S."/>
            <person name="Brandl J."/>
            <person name="Frisvad J.C."/>
            <person name="Nielsen K.F."/>
            <person name="Lyhne E.K."/>
            <person name="Kogle M.E."/>
            <person name="Kuo A."/>
            <person name="Riley R."/>
            <person name="Clum A."/>
            <person name="Nolan M."/>
            <person name="Lipzen A."/>
            <person name="Salamov A."/>
            <person name="Henrissat B."/>
            <person name="Wiebenga A."/>
            <person name="De vries R.P."/>
            <person name="Grigoriev I.V."/>
            <person name="Mortensen U.H."/>
            <person name="Andersen M.R."/>
            <person name="Baker S.E."/>
        </authorList>
    </citation>
    <scope>NUCLEOTIDE SEQUENCE [LARGE SCALE GENOMIC DNA]</scope>
    <source>
        <strain evidence="2 3">CBS 115571</strain>
    </source>
</reference>
<feature type="transmembrane region" description="Helical" evidence="1">
    <location>
        <begin position="113"/>
        <end position="136"/>
    </location>
</feature>
<evidence type="ECO:0008006" key="4">
    <source>
        <dbReference type="Google" id="ProtNLM"/>
    </source>
</evidence>
<name>A0A2V5HH41_ASPV1</name>
<evidence type="ECO:0000313" key="2">
    <source>
        <dbReference type="EMBL" id="PYI20623.1"/>
    </source>
</evidence>
<sequence>MKREEFTHDVCLLTSVPLASFSDLRAGLISRERKLRGQVVSSLSSPLFLFSVFLLFASFILDCIPLGSNIPLPPLCLRFLFKHASASFPPLTYPSSYVCSIFGVYIVPPFHLSIYFCFFPSIYSSIYLCLLFFMILSCAREISTSLHCLGSLLEQSPRVICTV</sequence>
<accession>A0A2V5HH41</accession>
<keyword evidence="1" id="KW-0472">Membrane</keyword>
<feature type="transmembrane region" description="Helical" evidence="1">
    <location>
        <begin position="88"/>
        <end position="107"/>
    </location>
</feature>
<dbReference type="AlphaFoldDB" id="A0A2V5HH41"/>
<keyword evidence="1" id="KW-1133">Transmembrane helix</keyword>
<evidence type="ECO:0000313" key="3">
    <source>
        <dbReference type="Proteomes" id="UP000249829"/>
    </source>
</evidence>
<evidence type="ECO:0000256" key="1">
    <source>
        <dbReference type="SAM" id="Phobius"/>
    </source>
</evidence>
<dbReference type="Proteomes" id="UP000249829">
    <property type="component" value="Unassembled WGS sequence"/>
</dbReference>